<dbReference type="AlphaFoldDB" id="A0A1M7HSQ0"/>
<dbReference type="RefSeq" id="WP_073285553.1">
    <property type="nucleotide sequence ID" value="NZ_FRCP01000008.1"/>
</dbReference>
<evidence type="ECO:0000256" key="1">
    <source>
        <dbReference type="ARBA" id="ARBA00022676"/>
    </source>
</evidence>
<sequence>MKNKTNVMGVGLDVISVLAFSQKLKEFLLNDCLNVVFLITAKTLEYANEEEEFRNSLACADYILPSQEMLLDLAYPHIYENANYVSDFHKLQLSLRNMDCTKKTVFVVSDMVNQVESFLNYKRRTEERFIVVGSYMGDITENEDLVINEINAAAPDILVLALESPEQELWIARNNTKLNAKLCLVLADIKDGMLKEYNEIPTIIKRLGLQGIYHHVKAWKPLKQVNASRTFKKKLENYNNNNIK</sequence>
<keyword evidence="4" id="KW-1185">Reference proteome</keyword>
<dbReference type="PANTHER" id="PTHR34136">
    <property type="match status" value="1"/>
</dbReference>
<dbReference type="EMBL" id="FRCP01000008">
    <property type="protein sequence ID" value="SHM31514.1"/>
    <property type="molecule type" value="Genomic_DNA"/>
</dbReference>
<dbReference type="STRING" id="1120996.SAMN02746066_01548"/>
<reference evidence="3 4" key="1">
    <citation type="submission" date="2016-11" db="EMBL/GenBank/DDBJ databases">
        <authorList>
            <person name="Jaros S."/>
            <person name="Januszkiewicz K."/>
            <person name="Wedrychowicz H."/>
        </authorList>
    </citation>
    <scope>NUCLEOTIDE SEQUENCE [LARGE SCALE GENOMIC DNA]</scope>
    <source>
        <strain evidence="3 4">DSM 15930</strain>
    </source>
</reference>
<dbReference type="Pfam" id="PF03808">
    <property type="entry name" value="Glyco_tran_WecG"/>
    <property type="match status" value="1"/>
</dbReference>
<dbReference type="Proteomes" id="UP000184038">
    <property type="component" value="Unassembled WGS sequence"/>
</dbReference>
<dbReference type="InterPro" id="IPR004629">
    <property type="entry name" value="WecG_TagA_CpsF"/>
</dbReference>
<evidence type="ECO:0000256" key="2">
    <source>
        <dbReference type="ARBA" id="ARBA00022679"/>
    </source>
</evidence>
<evidence type="ECO:0000313" key="4">
    <source>
        <dbReference type="Proteomes" id="UP000184038"/>
    </source>
</evidence>
<protein>
    <submittedName>
        <fullName evidence="3">UDP-N-acetyl-D-mannosaminuronic acid transferase, WecB/TagA/CpsF family</fullName>
    </submittedName>
</protein>
<keyword evidence="2 3" id="KW-0808">Transferase</keyword>
<organism evidence="3 4">
    <name type="scientific">Anaerosporobacter mobilis DSM 15930</name>
    <dbReference type="NCBI Taxonomy" id="1120996"/>
    <lineage>
        <taxon>Bacteria</taxon>
        <taxon>Bacillati</taxon>
        <taxon>Bacillota</taxon>
        <taxon>Clostridia</taxon>
        <taxon>Lachnospirales</taxon>
        <taxon>Lachnospiraceae</taxon>
        <taxon>Anaerosporobacter</taxon>
    </lineage>
</organism>
<proteinExistence type="predicted"/>
<accession>A0A1M7HSQ0</accession>
<name>A0A1M7HSQ0_9FIRM</name>
<keyword evidence="1" id="KW-0328">Glycosyltransferase</keyword>
<evidence type="ECO:0000313" key="3">
    <source>
        <dbReference type="EMBL" id="SHM31514.1"/>
    </source>
</evidence>
<dbReference type="PANTHER" id="PTHR34136:SF1">
    <property type="entry name" value="UDP-N-ACETYL-D-MANNOSAMINURONIC ACID TRANSFERASE"/>
    <property type="match status" value="1"/>
</dbReference>
<gene>
    <name evidence="3" type="ORF">SAMN02746066_01548</name>
</gene>
<dbReference type="GO" id="GO:0016758">
    <property type="term" value="F:hexosyltransferase activity"/>
    <property type="evidence" value="ECO:0007669"/>
    <property type="project" value="TreeGrafter"/>
</dbReference>